<feature type="transmembrane region" description="Helical" evidence="1">
    <location>
        <begin position="198"/>
        <end position="215"/>
    </location>
</feature>
<name>A0A915I8X8_ROMCU</name>
<feature type="transmembrane region" description="Helical" evidence="1">
    <location>
        <begin position="59"/>
        <end position="83"/>
    </location>
</feature>
<sequence length="216" mass="23984">MSDENTEIVINGFGEQSYTALSVIYEEEGSSGVSVLKISDSPGTSASKLIISMPINISFALHLMFVPIFVFLALILLHSLFCFAYSSIENNSRELGCWTRYGNLMRLSVMAMSASLASAGFDLWHDQIMAFCGISCRIVHYGYFVQENIDRKKSAFALFLHFAFCVILAFIGVMYIGIEHRLMKNGFCDGGSFTLPTGRLFIDLFTIGVFSIRALP</sequence>
<accession>A0A915I8X8</accession>
<reference evidence="3" key="1">
    <citation type="submission" date="2022-11" db="UniProtKB">
        <authorList>
            <consortium name="WormBaseParasite"/>
        </authorList>
    </citation>
    <scope>IDENTIFICATION</scope>
</reference>
<keyword evidence="1" id="KW-0812">Transmembrane</keyword>
<dbReference type="WBParaSite" id="nRc.2.0.1.t09765-RA">
    <property type="protein sequence ID" value="nRc.2.0.1.t09765-RA"/>
    <property type="gene ID" value="nRc.2.0.1.g09765"/>
</dbReference>
<feature type="transmembrane region" description="Helical" evidence="1">
    <location>
        <begin position="127"/>
        <end position="144"/>
    </location>
</feature>
<dbReference type="Proteomes" id="UP000887565">
    <property type="component" value="Unplaced"/>
</dbReference>
<organism evidence="2 3">
    <name type="scientific">Romanomermis culicivorax</name>
    <name type="common">Nematode worm</name>
    <dbReference type="NCBI Taxonomy" id="13658"/>
    <lineage>
        <taxon>Eukaryota</taxon>
        <taxon>Metazoa</taxon>
        <taxon>Ecdysozoa</taxon>
        <taxon>Nematoda</taxon>
        <taxon>Enoplea</taxon>
        <taxon>Dorylaimia</taxon>
        <taxon>Mermithida</taxon>
        <taxon>Mermithoidea</taxon>
        <taxon>Mermithidae</taxon>
        <taxon>Romanomermis</taxon>
    </lineage>
</organism>
<protein>
    <submittedName>
        <fullName evidence="3">Uncharacterized protein</fullName>
    </submittedName>
</protein>
<evidence type="ECO:0000313" key="2">
    <source>
        <dbReference type="Proteomes" id="UP000887565"/>
    </source>
</evidence>
<evidence type="ECO:0000313" key="3">
    <source>
        <dbReference type="WBParaSite" id="nRc.2.0.1.t09765-RA"/>
    </source>
</evidence>
<dbReference type="AlphaFoldDB" id="A0A915I8X8"/>
<evidence type="ECO:0000256" key="1">
    <source>
        <dbReference type="SAM" id="Phobius"/>
    </source>
</evidence>
<keyword evidence="2" id="KW-1185">Reference proteome</keyword>
<proteinExistence type="predicted"/>
<feature type="transmembrane region" description="Helical" evidence="1">
    <location>
        <begin position="156"/>
        <end position="178"/>
    </location>
</feature>
<keyword evidence="1" id="KW-0472">Membrane</keyword>
<keyword evidence="1" id="KW-1133">Transmembrane helix</keyword>